<evidence type="ECO:0000313" key="2">
    <source>
        <dbReference type="EMBL" id="ADB34848.1"/>
    </source>
</evidence>
<feature type="region of interest" description="Disordered" evidence="1">
    <location>
        <begin position="87"/>
        <end position="106"/>
    </location>
</feature>
<dbReference type="AlphaFoldDB" id="D2PRD0"/>
<dbReference type="Proteomes" id="UP000007967">
    <property type="component" value="Chromosome"/>
</dbReference>
<protein>
    <submittedName>
        <fullName evidence="2">Uncharacterized protein</fullName>
    </submittedName>
</protein>
<sequence length="120" mass="13100">MVLSLLVRDLQSTGGISLQVRDEPVNGDSEYESVWLLSRDGSRTGLLAPLAMAEPDRVVHVADQVQEFVHEELWGLGRPATWPECLEHPGTHPLQPERTPKGPGWVCPKSGHTAGCIGEL</sequence>
<dbReference type="EMBL" id="CP001736">
    <property type="protein sequence ID" value="ADB34848.1"/>
    <property type="molecule type" value="Genomic_DNA"/>
</dbReference>
<proteinExistence type="predicted"/>
<gene>
    <name evidence="2" type="ordered locus">Kfla_5844</name>
</gene>
<name>D2PRD0_KRIFD</name>
<reference evidence="2 3" key="2">
    <citation type="journal article" date="2010" name="Stand. Genomic Sci.">
        <title>Complete genome sequence of Kribbella flavida type strain (IFO 14399).</title>
        <authorList>
            <person name="Pukall R."/>
            <person name="Lapidus A."/>
            <person name="Glavina Del Rio T."/>
            <person name="Copeland A."/>
            <person name="Tice H."/>
            <person name="Cheng J.-F."/>
            <person name="Lucas S."/>
            <person name="Chen F."/>
            <person name="Nolan M."/>
            <person name="LaButti K."/>
            <person name="Pati A."/>
            <person name="Ivanova N."/>
            <person name="Mavrommatis K."/>
            <person name="Mikhailova N."/>
            <person name="Pitluck S."/>
            <person name="Bruce D."/>
            <person name="Goodwin L."/>
            <person name="Land M."/>
            <person name="Hauser L."/>
            <person name="Chang Y.-J."/>
            <person name="Jeffries C.D."/>
            <person name="Chen A."/>
            <person name="Palaniappan K."/>
            <person name="Chain P."/>
            <person name="Rohde M."/>
            <person name="Goeker M."/>
            <person name="Bristow J."/>
            <person name="Eisen J.A."/>
            <person name="Markowitz V."/>
            <person name="Hugenholtz P."/>
            <person name="Kyrpides N.C."/>
            <person name="Klenk H.-P."/>
            <person name="Brettin T."/>
        </authorList>
    </citation>
    <scope>NUCLEOTIDE SEQUENCE [LARGE SCALE GENOMIC DNA]</scope>
    <source>
        <strain evidence="3">DSM 17836 / JCM 10339 / NBRC 14399</strain>
    </source>
</reference>
<dbReference type="HOGENOM" id="CLU_2046572_0_0_11"/>
<accession>D2PRD0</accession>
<evidence type="ECO:0000256" key="1">
    <source>
        <dbReference type="SAM" id="MobiDB-lite"/>
    </source>
</evidence>
<organism evidence="2 3">
    <name type="scientific">Kribbella flavida (strain DSM 17836 / JCM 10339 / NBRC 14399)</name>
    <dbReference type="NCBI Taxonomy" id="479435"/>
    <lineage>
        <taxon>Bacteria</taxon>
        <taxon>Bacillati</taxon>
        <taxon>Actinomycetota</taxon>
        <taxon>Actinomycetes</taxon>
        <taxon>Propionibacteriales</taxon>
        <taxon>Kribbellaceae</taxon>
        <taxon>Kribbella</taxon>
    </lineage>
</organism>
<keyword evidence="3" id="KW-1185">Reference proteome</keyword>
<evidence type="ECO:0000313" key="3">
    <source>
        <dbReference type="Proteomes" id="UP000007967"/>
    </source>
</evidence>
<dbReference type="KEGG" id="kfl:Kfla_5844"/>
<reference evidence="3" key="1">
    <citation type="submission" date="2009-09" db="EMBL/GenBank/DDBJ databases">
        <title>The complete genome of Kribbella flavida DSM 17836.</title>
        <authorList>
            <consortium name="US DOE Joint Genome Institute (JGI-PGF)"/>
            <person name="Lucas S."/>
            <person name="Copeland A."/>
            <person name="Lapidus A."/>
            <person name="Glavina del Rio T."/>
            <person name="Dalin E."/>
            <person name="Tice H."/>
            <person name="Bruce D."/>
            <person name="Goodwin L."/>
            <person name="Pitluck S."/>
            <person name="Kyrpides N."/>
            <person name="Mavromatis K."/>
            <person name="Ivanova N."/>
            <person name="Saunders E."/>
            <person name="Brettin T."/>
            <person name="Detter J.C."/>
            <person name="Han C."/>
            <person name="Larimer F."/>
            <person name="Land M."/>
            <person name="Hauser L."/>
            <person name="Markowitz V."/>
            <person name="Cheng J.-F."/>
            <person name="Hugenholtz P."/>
            <person name="Woyke T."/>
            <person name="Wu D."/>
            <person name="Pukall R."/>
            <person name="Klenk H.-P."/>
            <person name="Eisen J.A."/>
        </authorList>
    </citation>
    <scope>NUCLEOTIDE SEQUENCE [LARGE SCALE GENOMIC DNA]</scope>
    <source>
        <strain evidence="3">DSM 17836 / JCM 10339 / NBRC 14399</strain>
    </source>
</reference>
<dbReference type="STRING" id="479435.Kfla_5844"/>
<dbReference type="eggNOG" id="ENOG502ZW4M">
    <property type="taxonomic scope" value="Bacteria"/>
</dbReference>